<evidence type="ECO:0000313" key="13">
    <source>
        <dbReference type="Proteomes" id="UP001524944"/>
    </source>
</evidence>
<evidence type="ECO:0000256" key="6">
    <source>
        <dbReference type="ARBA" id="ARBA00023160"/>
    </source>
</evidence>
<keyword evidence="9" id="KW-0963">Cytoplasm</keyword>
<sequence>MEIRSVGIAGVGSYVPERILTNDELEQMVDTSDEWIRTRTGISTRHIAAENQATSDLAYEAAKIALEDAGLKAEELDLIIVATSSPDMLFPATSCILQEKLGIKGKPSFDMEAACSGFIYGLAVGAQFIATGIYENVLVVGAETLSRLVDWEDRNTCVLFGDGAGAAVLRPVEKGKGLLSFYLGADGGGGDLLKVAAGGAALPASCETVENRLHFISMKGNEVYKFAVRVMGSAAVTALEKAGLSKDDVSFVVPHQANIRIVEAAMRRLGLPMEKAFINLNKYGNMSSASIPVALDELYRTQKLKEDDILVLVGFGAGLTWGSAVIKWNK</sequence>
<keyword evidence="4 9" id="KW-0276">Fatty acid metabolism</keyword>
<reference evidence="12 13" key="1">
    <citation type="submission" date="2022-08" db="EMBL/GenBank/DDBJ databases">
        <title>Proteogenomics of the novel Dehalobacterium formicoaceticum strain EZ94 highlights a key role of methyltransferases during anaerobic dichloromethane degradation.</title>
        <authorList>
            <person name="Wasmund K."/>
        </authorList>
    </citation>
    <scope>NUCLEOTIDE SEQUENCE [LARGE SCALE GENOMIC DNA]</scope>
    <source>
        <strain evidence="12 13">EZ94</strain>
    </source>
</reference>
<comment type="similarity">
    <text evidence="1 9">Belongs to the thiolase-like superfamily. FabH family.</text>
</comment>
<feature type="domain" description="Beta-ketoacyl-[acyl-carrier-protein] synthase III N-terminal" evidence="11">
    <location>
        <begin position="109"/>
        <end position="187"/>
    </location>
</feature>
<dbReference type="InterPro" id="IPR004655">
    <property type="entry name" value="FabH"/>
</dbReference>
<feature type="active site" evidence="9">
    <location>
        <position position="285"/>
    </location>
</feature>
<evidence type="ECO:0000259" key="11">
    <source>
        <dbReference type="Pfam" id="PF08545"/>
    </source>
</evidence>
<keyword evidence="7 9" id="KW-0511">Multifunctional enzyme</keyword>
<dbReference type="PANTHER" id="PTHR43091">
    <property type="entry name" value="3-OXOACYL-[ACYL-CARRIER-PROTEIN] SYNTHASE"/>
    <property type="match status" value="1"/>
</dbReference>
<gene>
    <name evidence="9" type="primary">fabH</name>
    <name evidence="12" type="ORF">NVS47_01470</name>
</gene>
<evidence type="ECO:0000256" key="3">
    <source>
        <dbReference type="ARBA" id="ARBA00022679"/>
    </source>
</evidence>
<feature type="active site" evidence="9">
    <location>
        <position position="255"/>
    </location>
</feature>
<name>A0ABT1Y0U0_9FIRM</name>
<dbReference type="InterPro" id="IPR013751">
    <property type="entry name" value="ACP_syn_III_N"/>
</dbReference>
<dbReference type="Gene3D" id="3.40.47.10">
    <property type="match status" value="1"/>
</dbReference>
<dbReference type="EMBL" id="JANPWE010000001">
    <property type="protein sequence ID" value="MCR6544193.1"/>
    <property type="molecule type" value="Genomic_DNA"/>
</dbReference>
<protein>
    <recommendedName>
        <fullName evidence="9">Beta-ketoacyl-[acyl-carrier-protein] synthase III</fullName>
        <shortName evidence="9">Beta-ketoacyl-ACP synthase III</shortName>
        <shortName evidence="9">KAS III</shortName>
        <ecNumber evidence="9">2.3.1.180</ecNumber>
    </recommendedName>
    <alternativeName>
        <fullName evidence="9">3-oxoacyl-[acyl-carrier-protein] synthase 3</fullName>
    </alternativeName>
    <alternativeName>
        <fullName evidence="9">3-oxoacyl-[acyl-carrier-protein] synthase III</fullName>
    </alternativeName>
</protein>
<comment type="subcellular location">
    <subcellularLocation>
        <location evidence="9">Cytoplasm</location>
    </subcellularLocation>
</comment>
<evidence type="ECO:0000256" key="8">
    <source>
        <dbReference type="ARBA" id="ARBA00023315"/>
    </source>
</evidence>
<accession>A0ABT1Y0U0</accession>
<evidence type="ECO:0000256" key="1">
    <source>
        <dbReference type="ARBA" id="ARBA00008642"/>
    </source>
</evidence>
<comment type="caution">
    <text evidence="12">The sequence shown here is derived from an EMBL/GenBank/DDBJ whole genome shotgun (WGS) entry which is preliminary data.</text>
</comment>
<keyword evidence="13" id="KW-1185">Reference proteome</keyword>
<dbReference type="CDD" id="cd00830">
    <property type="entry name" value="KAS_III"/>
    <property type="match status" value="1"/>
</dbReference>
<comment type="subunit">
    <text evidence="9">Homodimer.</text>
</comment>
<keyword evidence="6 9" id="KW-0275">Fatty acid biosynthesis</keyword>
<proteinExistence type="inferred from homology"/>
<evidence type="ECO:0000256" key="5">
    <source>
        <dbReference type="ARBA" id="ARBA00023098"/>
    </source>
</evidence>
<keyword evidence="5 9" id="KW-0443">Lipid metabolism</keyword>
<dbReference type="NCBIfam" id="NF006829">
    <property type="entry name" value="PRK09352.1"/>
    <property type="match status" value="1"/>
</dbReference>
<dbReference type="InterPro" id="IPR016039">
    <property type="entry name" value="Thiolase-like"/>
</dbReference>
<evidence type="ECO:0000256" key="7">
    <source>
        <dbReference type="ARBA" id="ARBA00023268"/>
    </source>
</evidence>
<dbReference type="Pfam" id="PF08545">
    <property type="entry name" value="ACP_syn_III"/>
    <property type="match status" value="1"/>
</dbReference>
<comment type="catalytic activity">
    <reaction evidence="9">
        <text>malonyl-[ACP] + acetyl-CoA + H(+) = 3-oxobutanoyl-[ACP] + CO2 + CoA</text>
        <dbReference type="Rhea" id="RHEA:12080"/>
        <dbReference type="Rhea" id="RHEA-COMP:9623"/>
        <dbReference type="Rhea" id="RHEA-COMP:9625"/>
        <dbReference type="ChEBI" id="CHEBI:15378"/>
        <dbReference type="ChEBI" id="CHEBI:16526"/>
        <dbReference type="ChEBI" id="CHEBI:57287"/>
        <dbReference type="ChEBI" id="CHEBI:57288"/>
        <dbReference type="ChEBI" id="CHEBI:78449"/>
        <dbReference type="ChEBI" id="CHEBI:78450"/>
        <dbReference type="EC" id="2.3.1.180"/>
    </reaction>
</comment>
<dbReference type="Pfam" id="PF08541">
    <property type="entry name" value="ACP_syn_III_C"/>
    <property type="match status" value="1"/>
</dbReference>
<dbReference type="Proteomes" id="UP001524944">
    <property type="component" value="Unassembled WGS sequence"/>
</dbReference>
<evidence type="ECO:0000313" key="12">
    <source>
        <dbReference type="EMBL" id="MCR6544193.1"/>
    </source>
</evidence>
<comment type="pathway">
    <text evidence="9">Lipid metabolism; fatty acid biosynthesis.</text>
</comment>
<evidence type="ECO:0000256" key="2">
    <source>
        <dbReference type="ARBA" id="ARBA00022516"/>
    </source>
</evidence>
<keyword evidence="8 9" id="KW-0012">Acyltransferase</keyword>
<feature type="region of interest" description="ACP-binding" evidence="9">
    <location>
        <begin position="256"/>
        <end position="260"/>
    </location>
</feature>
<evidence type="ECO:0000256" key="9">
    <source>
        <dbReference type="HAMAP-Rule" id="MF_01815"/>
    </source>
</evidence>
<evidence type="ECO:0000259" key="10">
    <source>
        <dbReference type="Pfam" id="PF08541"/>
    </source>
</evidence>
<dbReference type="SUPFAM" id="SSF53901">
    <property type="entry name" value="Thiolase-like"/>
    <property type="match status" value="1"/>
</dbReference>
<dbReference type="EC" id="2.3.1.180" evidence="9"/>
<dbReference type="PANTHER" id="PTHR43091:SF1">
    <property type="entry name" value="BETA-KETOACYL-[ACYL-CARRIER-PROTEIN] SYNTHASE III, CHLOROPLASTIC"/>
    <property type="match status" value="1"/>
</dbReference>
<comment type="function">
    <text evidence="9">Catalyzes the condensation reaction of fatty acid synthesis by the addition to an acyl acceptor of two carbons from malonyl-ACP. Catalyzes the first condensation reaction which initiates fatty acid synthesis and may therefore play a role in governing the total rate of fatty acid production. Possesses both acetoacetyl-ACP synthase and acetyl transacylase activities. Its substrate specificity determines the biosynthesis of branched-chain and/or straight-chain of fatty acids.</text>
</comment>
<comment type="domain">
    <text evidence="9">The last Arg residue of the ACP-binding site is essential for the weak association between ACP/AcpP and FabH.</text>
</comment>
<organism evidence="12 13">
    <name type="scientific">Dehalobacterium formicoaceticum</name>
    <dbReference type="NCBI Taxonomy" id="51515"/>
    <lineage>
        <taxon>Bacteria</taxon>
        <taxon>Bacillati</taxon>
        <taxon>Bacillota</taxon>
        <taxon>Clostridia</taxon>
        <taxon>Eubacteriales</taxon>
        <taxon>Peptococcaceae</taxon>
        <taxon>Dehalobacterium</taxon>
    </lineage>
</organism>
<feature type="domain" description="Beta-ketoacyl-[acyl-carrier-protein] synthase III C-terminal" evidence="10">
    <location>
        <begin position="239"/>
        <end position="328"/>
    </location>
</feature>
<keyword evidence="3 9" id="KW-0808">Transferase</keyword>
<keyword evidence="2 9" id="KW-0444">Lipid biosynthesis</keyword>
<dbReference type="HAMAP" id="MF_01815">
    <property type="entry name" value="FabH"/>
    <property type="match status" value="1"/>
</dbReference>
<dbReference type="InterPro" id="IPR013747">
    <property type="entry name" value="ACP_syn_III_C"/>
</dbReference>
<evidence type="ECO:0000256" key="4">
    <source>
        <dbReference type="ARBA" id="ARBA00022832"/>
    </source>
</evidence>
<dbReference type="NCBIfam" id="TIGR00747">
    <property type="entry name" value="fabH"/>
    <property type="match status" value="1"/>
</dbReference>
<feature type="active site" evidence="9">
    <location>
        <position position="115"/>
    </location>
</feature>